<proteinExistence type="inferred from homology"/>
<dbReference type="EMBL" id="JAFGIX010000012">
    <property type="protein sequence ID" value="MBN1572105.1"/>
    <property type="molecule type" value="Genomic_DNA"/>
</dbReference>
<protein>
    <submittedName>
        <fullName evidence="8">Polyprenyl synthetase family protein</fullName>
    </submittedName>
</protein>
<dbReference type="InterPro" id="IPR008949">
    <property type="entry name" value="Isoprenoid_synthase_dom_sf"/>
</dbReference>
<dbReference type="AlphaFoldDB" id="A0A9D8PNN0"/>
<reference evidence="8" key="1">
    <citation type="journal article" date="2021" name="Environ. Microbiol.">
        <title>Genomic characterization of three novel Desulfobacterota classes expand the metabolic and phylogenetic diversity of the phylum.</title>
        <authorList>
            <person name="Murphy C.L."/>
            <person name="Biggerstaff J."/>
            <person name="Eichhorn A."/>
            <person name="Ewing E."/>
            <person name="Shahan R."/>
            <person name="Soriano D."/>
            <person name="Stewart S."/>
            <person name="VanMol K."/>
            <person name="Walker R."/>
            <person name="Walters P."/>
            <person name="Elshahed M.S."/>
            <person name="Youssef N.H."/>
        </authorList>
    </citation>
    <scope>NUCLEOTIDE SEQUENCE</scope>
    <source>
        <strain evidence="8">Zod_Metabat.24</strain>
    </source>
</reference>
<keyword evidence="5" id="KW-0460">Magnesium</keyword>
<accession>A0A9D8PNN0</accession>
<evidence type="ECO:0000256" key="4">
    <source>
        <dbReference type="ARBA" id="ARBA00022723"/>
    </source>
</evidence>
<dbReference type="GO" id="GO:0005737">
    <property type="term" value="C:cytoplasm"/>
    <property type="evidence" value="ECO:0007669"/>
    <property type="project" value="UniProtKB-ARBA"/>
</dbReference>
<dbReference type="CDD" id="cd00685">
    <property type="entry name" value="Trans_IPPS_HT"/>
    <property type="match status" value="1"/>
</dbReference>
<keyword evidence="3 7" id="KW-0808">Transferase</keyword>
<dbReference type="Proteomes" id="UP000809273">
    <property type="component" value="Unassembled WGS sequence"/>
</dbReference>
<dbReference type="FunFam" id="1.10.600.10:FF:000001">
    <property type="entry name" value="Geranylgeranyl diphosphate synthase"/>
    <property type="match status" value="1"/>
</dbReference>
<dbReference type="Pfam" id="PF00348">
    <property type="entry name" value="polyprenyl_synt"/>
    <property type="match status" value="1"/>
</dbReference>
<comment type="similarity">
    <text evidence="2 7">Belongs to the FPP/GGPP synthase family.</text>
</comment>
<dbReference type="PANTHER" id="PTHR43281">
    <property type="entry name" value="FARNESYL DIPHOSPHATE SYNTHASE"/>
    <property type="match status" value="1"/>
</dbReference>
<keyword evidence="6" id="KW-0414">Isoprene biosynthesis</keyword>
<evidence type="ECO:0000313" key="9">
    <source>
        <dbReference type="Proteomes" id="UP000809273"/>
    </source>
</evidence>
<evidence type="ECO:0000256" key="3">
    <source>
        <dbReference type="ARBA" id="ARBA00022679"/>
    </source>
</evidence>
<dbReference type="PROSITE" id="PS00444">
    <property type="entry name" value="POLYPRENYL_SYNTHASE_2"/>
    <property type="match status" value="1"/>
</dbReference>
<evidence type="ECO:0000256" key="1">
    <source>
        <dbReference type="ARBA" id="ARBA00001946"/>
    </source>
</evidence>
<dbReference type="PROSITE" id="PS00723">
    <property type="entry name" value="POLYPRENYL_SYNTHASE_1"/>
    <property type="match status" value="1"/>
</dbReference>
<dbReference type="PANTHER" id="PTHR43281:SF1">
    <property type="entry name" value="FARNESYL DIPHOSPHATE SYNTHASE"/>
    <property type="match status" value="1"/>
</dbReference>
<dbReference type="SUPFAM" id="SSF48576">
    <property type="entry name" value="Terpenoid synthases"/>
    <property type="match status" value="1"/>
</dbReference>
<dbReference type="InterPro" id="IPR053378">
    <property type="entry name" value="Prenyl_diphosphate_synthase"/>
</dbReference>
<comment type="cofactor">
    <cofactor evidence="1">
        <name>Mg(2+)</name>
        <dbReference type="ChEBI" id="CHEBI:18420"/>
    </cofactor>
</comment>
<dbReference type="SFLD" id="SFLDG01017">
    <property type="entry name" value="Polyprenyl_Transferase_Like"/>
    <property type="match status" value="1"/>
</dbReference>
<dbReference type="InterPro" id="IPR033749">
    <property type="entry name" value="Polyprenyl_synt_CS"/>
</dbReference>
<evidence type="ECO:0000313" key="8">
    <source>
        <dbReference type="EMBL" id="MBN1572105.1"/>
    </source>
</evidence>
<organism evidence="8 9">
    <name type="scientific">Candidatus Zymogenus saltonus</name>
    <dbReference type="NCBI Taxonomy" id="2844893"/>
    <lineage>
        <taxon>Bacteria</taxon>
        <taxon>Deltaproteobacteria</taxon>
        <taxon>Candidatus Zymogenia</taxon>
        <taxon>Candidatus Zymogeniales</taxon>
        <taxon>Candidatus Zymogenaceae</taxon>
        <taxon>Candidatus Zymogenus</taxon>
    </lineage>
</organism>
<dbReference type="GO" id="GO:0046872">
    <property type="term" value="F:metal ion binding"/>
    <property type="evidence" value="ECO:0007669"/>
    <property type="project" value="UniProtKB-KW"/>
</dbReference>
<dbReference type="GO" id="GO:0016114">
    <property type="term" value="P:terpenoid biosynthetic process"/>
    <property type="evidence" value="ECO:0007669"/>
    <property type="project" value="UniProtKB-ARBA"/>
</dbReference>
<evidence type="ECO:0000256" key="2">
    <source>
        <dbReference type="ARBA" id="ARBA00006706"/>
    </source>
</evidence>
<dbReference type="Gene3D" id="1.10.600.10">
    <property type="entry name" value="Farnesyl Diphosphate Synthase"/>
    <property type="match status" value="1"/>
</dbReference>
<evidence type="ECO:0000256" key="5">
    <source>
        <dbReference type="ARBA" id="ARBA00022842"/>
    </source>
</evidence>
<dbReference type="InterPro" id="IPR000092">
    <property type="entry name" value="Polyprenyl_synt"/>
</dbReference>
<comment type="caution">
    <text evidence="8">The sequence shown here is derived from an EMBL/GenBank/DDBJ whole genome shotgun (WGS) entry which is preliminary data.</text>
</comment>
<dbReference type="GO" id="GO:0004659">
    <property type="term" value="F:prenyltransferase activity"/>
    <property type="evidence" value="ECO:0007669"/>
    <property type="project" value="InterPro"/>
</dbReference>
<reference evidence="8" key="2">
    <citation type="submission" date="2021-01" db="EMBL/GenBank/DDBJ databases">
        <authorList>
            <person name="Hahn C.R."/>
            <person name="Youssef N.H."/>
            <person name="Elshahed M."/>
        </authorList>
    </citation>
    <scope>NUCLEOTIDE SEQUENCE</scope>
    <source>
        <strain evidence="8">Zod_Metabat.24</strain>
    </source>
</reference>
<evidence type="ECO:0000256" key="6">
    <source>
        <dbReference type="ARBA" id="ARBA00023229"/>
    </source>
</evidence>
<evidence type="ECO:0000256" key="7">
    <source>
        <dbReference type="RuleBase" id="RU004466"/>
    </source>
</evidence>
<sequence length="301" mass="32295">MFNLSDYLNDRRKLIDGGLKKVIDDLDEASGTLKRAMEYSLFSGGKRLRPILAFAAAEAVGGTAVDALPAAVALELIHTYSLVHDDLPAMDDDDLRRGIPTSHKVFGEAQAVLAGDALLTKAFSVLTDSANNNTDPKKLLTVAHEIAVAAGEEGMLGGQIADIESERKEVDLPSLEFIHIRKTGALILASVRSGAILGDSGTKRLDEKSLQKLSEYGRNIGLAFQISDDILDVIGDKEVMGKKPGQDHVKGKATYPSLLGLSESKRMAEELVKRAIESLSGFGDAAQPLRAIGNFIIERQS</sequence>
<keyword evidence="4" id="KW-0479">Metal-binding</keyword>
<dbReference type="SFLD" id="SFLDS00005">
    <property type="entry name" value="Isoprenoid_Synthase_Type_I"/>
    <property type="match status" value="1"/>
</dbReference>
<gene>
    <name evidence="8" type="ORF">JW984_02795</name>
</gene>
<name>A0A9D8PNN0_9DELT</name>
<dbReference type="NCBIfam" id="NF045485">
    <property type="entry name" value="FPPsyn"/>
    <property type="match status" value="1"/>
</dbReference>